<dbReference type="EMBL" id="JACHMV010000001">
    <property type="protein sequence ID" value="MBB4772391.1"/>
    <property type="molecule type" value="Genomic_DNA"/>
</dbReference>
<reference evidence="6" key="1">
    <citation type="journal article" date="2014" name="Int. J. Syst. Evol. Microbiol.">
        <title>Complete genome of a new Firmicutes species belonging to the dominant human colonic microbiota ('Ruminococcus bicirculans') reveals two chromosomes and a selective capacity to utilize plant glucans.</title>
        <authorList>
            <consortium name="NISC Comparative Sequencing Program"/>
            <person name="Wegmann U."/>
            <person name="Louis P."/>
            <person name="Goesmann A."/>
            <person name="Henrissat B."/>
            <person name="Duncan S.H."/>
            <person name="Flint H.J."/>
        </authorList>
    </citation>
    <scope>NUCLEOTIDE SEQUENCE</scope>
    <source>
        <strain evidence="6">JCM 10667</strain>
    </source>
</reference>
<dbReference type="GO" id="GO:0005507">
    <property type="term" value="F:copper ion binding"/>
    <property type="evidence" value="ECO:0007669"/>
    <property type="project" value="InterPro"/>
</dbReference>
<sequence length="493" mass="54953">MLDRRKILTIGGVAGAASVMPLARLAHGDSTENGVRNATSHHHHGGKVTTRSVAANAAPPLDPFSVPMPVPQVLRPSYRTSKLDQYVLDIQPANVEIFPGFKTAALTYGGTFVGPTILATEGRAIQIKYRNRLKEDANVHLHGGHNPASSDGHPMDVIPAGGSKVYTYPNRQPGATLWYHDHVHHLEAEHVFRGLHGFYLLKGYDEARLNLPSGEYDVPIMLRYGKFDEDGQILFSPYDDVSTRTTFLVNGRPQPYFKVAARRYRFRLLNASNHGDFKVNLGGREMVQIASDGGLLPAPVSRKEVLITPGERAEVVVDFSDVPVGSSVVLESEWGPVMRFDVDRRGFDTGGPPAVLRPNPTLPKPTVEREIRMQLSDDQQVFWINGKPFDPDRVDVRIKRGTTEVWRIYNDDSDWGIDHNFHLHMVRFRVLDRDGAPPWPGESGLKDTVSVPPGTSVRVQATFGEHLGRFVYHCHMMEHSGPFQMMAQMEIVQ</sequence>
<evidence type="ECO:0000313" key="9">
    <source>
        <dbReference type="Proteomes" id="UP001501427"/>
    </source>
</evidence>
<dbReference type="InterPro" id="IPR008972">
    <property type="entry name" value="Cupredoxin"/>
</dbReference>
<feature type="domain" description="Plastocyanin-like" evidence="4">
    <location>
        <begin position="366"/>
        <end position="489"/>
    </location>
</feature>
<reference evidence="6" key="4">
    <citation type="submission" date="2023-12" db="EMBL/GenBank/DDBJ databases">
        <authorList>
            <person name="Sun Q."/>
            <person name="Inoue M."/>
        </authorList>
    </citation>
    <scope>NUCLEOTIDE SEQUENCE</scope>
    <source>
        <strain evidence="6">JCM 10667</strain>
    </source>
</reference>
<dbReference type="InterPro" id="IPR011707">
    <property type="entry name" value="Cu-oxidase-like_N"/>
</dbReference>
<dbReference type="Pfam" id="PF07732">
    <property type="entry name" value="Cu-oxidase_3"/>
    <property type="match status" value="1"/>
</dbReference>
<dbReference type="AlphaFoldDB" id="A0A7W7I8D0"/>
<evidence type="ECO:0000313" key="6">
    <source>
        <dbReference type="EMBL" id="GAA0547214.1"/>
    </source>
</evidence>
<evidence type="ECO:0000259" key="5">
    <source>
        <dbReference type="Pfam" id="PF07732"/>
    </source>
</evidence>
<dbReference type="PANTHER" id="PTHR48267:SF1">
    <property type="entry name" value="BILIRUBIN OXIDASE"/>
    <property type="match status" value="1"/>
</dbReference>
<dbReference type="RefSeq" id="WP_184879798.1">
    <property type="nucleotide sequence ID" value="NZ_BAAAHD010000002.1"/>
</dbReference>
<keyword evidence="9" id="KW-1185">Reference proteome</keyword>
<evidence type="ECO:0000256" key="2">
    <source>
        <dbReference type="SAM" id="MobiDB-lite"/>
    </source>
</evidence>
<dbReference type="Pfam" id="PF07731">
    <property type="entry name" value="Cu-oxidase_2"/>
    <property type="match status" value="1"/>
</dbReference>
<dbReference type="Pfam" id="PF00394">
    <property type="entry name" value="Cu-oxidase"/>
    <property type="match status" value="1"/>
</dbReference>
<dbReference type="Proteomes" id="UP001501427">
    <property type="component" value="Unassembled WGS sequence"/>
</dbReference>
<feature type="region of interest" description="Disordered" evidence="2">
    <location>
        <begin position="30"/>
        <end position="51"/>
    </location>
</feature>
<feature type="domain" description="Plastocyanin-like" evidence="3">
    <location>
        <begin position="246"/>
        <end position="321"/>
    </location>
</feature>
<accession>A0A7W7I8D0</accession>
<comment type="similarity">
    <text evidence="1">Belongs to the multicopper oxidase family.</text>
</comment>
<dbReference type="InterPro" id="IPR001117">
    <property type="entry name" value="Cu-oxidase_2nd"/>
</dbReference>
<dbReference type="Gene3D" id="2.60.40.420">
    <property type="entry name" value="Cupredoxins - blue copper proteins"/>
    <property type="match status" value="3"/>
</dbReference>
<organism evidence="7 8">
    <name type="scientific">Actinomadura livida</name>
    <dbReference type="NCBI Taxonomy" id="79909"/>
    <lineage>
        <taxon>Bacteria</taxon>
        <taxon>Bacillati</taxon>
        <taxon>Actinomycetota</taxon>
        <taxon>Actinomycetes</taxon>
        <taxon>Streptosporangiales</taxon>
        <taxon>Thermomonosporaceae</taxon>
        <taxon>Actinomadura</taxon>
    </lineage>
</organism>
<reference evidence="9" key="2">
    <citation type="journal article" date="2019" name="Int. J. Syst. Evol. Microbiol.">
        <title>The Global Catalogue of Microorganisms (GCM) 10K type strain sequencing project: providing services to taxonomists for standard genome sequencing and annotation.</title>
        <authorList>
            <consortium name="The Broad Institute Genomics Platform"/>
            <consortium name="The Broad Institute Genome Sequencing Center for Infectious Disease"/>
            <person name="Wu L."/>
            <person name="Ma J."/>
        </authorList>
    </citation>
    <scope>NUCLEOTIDE SEQUENCE [LARGE SCALE GENOMIC DNA]</scope>
    <source>
        <strain evidence="9">JCM 10667</strain>
    </source>
</reference>
<dbReference type="InterPro" id="IPR011706">
    <property type="entry name" value="Cu-oxidase_C"/>
</dbReference>
<proteinExistence type="inferred from homology"/>
<dbReference type="Proteomes" id="UP000549343">
    <property type="component" value="Unassembled WGS sequence"/>
</dbReference>
<dbReference type="InterPro" id="IPR045087">
    <property type="entry name" value="Cu-oxidase_fam"/>
</dbReference>
<feature type="domain" description="Plastocyanin-like" evidence="5">
    <location>
        <begin position="92"/>
        <end position="201"/>
    </location>
</feature>
<dbReference type="GO" id="GO:0016491">
    <property type="term" value="F:oxidoreductase activity"/>
    <property type="evidence" value="ECO:0007669"/>
    <property type="project" value="InterPro"/>
</dbReference>
<comment type="caution">
    <text evidence="7">The sequence shown here is derived from an EMBL/GenBank/DDBJ whole genome shotgun (WGS) entry which is preliminary data.</text>
</comment>
<evidence type="ECO:0000256" key="1">
    <source>
        <dbReference type="ARBA" id="ARBA00010609"/>
    </source>
</evidence>
<protein>
    <submittedName>
        <fullName evidence="7">FtsP/CotA-like multicopper oxidase with cupredoxin domain</fullName>
    </submittedName>
    <submittedName>
        <fullName evidence="6">Multicopper oxidase family protein</fullName>
    </submittedName>
</protein>
<evidence type="ECO:0000259" key="4">
    <source>
        <dbReference type="Pfam" id="PF07731"/>
    </source>
</evidence>
<evidence type="ECO:0000259" key="3">
    <source>
        <dbReference type="Pfam" id="PF00394"/>
    </source>
</evidence>
<dbReference type="SUPFAM" id="SSF49503">
    <property type="entry name" value="Cupredoxins"/>
    <property type="match status" value="3"/>
</dbReference>
<dbReference type="PANTHER" id="PTHR48267">
    <property type="entry name" value="CUPREDOXIN SUPERFAMILY PROTEIN"/>
    <property type="match status" value="1"/>
</dbReference>
<evidence type="ECO:0000313" key="7">
    <source>
        <dbReference type="EMBL" id="MBB4772391.1"/>
    </source>
</evidence>
<dbReference type="EMBL" id="BAAAHD010000002">
    <property type="protein sequence ID" value="GAA0547214.1"/>
    <property type="molecule type" value="Genomic_DNA"/>
</dbReference>
<name>A0A7W7I8D0_9ACTN</name>
<gene>
    <name evidence="7" type="ORF">F4557_000809</name>
    <name evidence="6" type="ORF">GCM10009546_06590</name>
</gene>
<reference evidence="7 8" key="3">
    <citation type="submission" date="2020-08" db="EMBL/GenBank/DDBJ databases">
        <title>Sequencing the genomes of 1000 actinobacteria strains.</title>
        <authorList>
            <person name="Klenk H.-P."/>
        </authorList>
    </citation>
    <scope>NUCLEOTIDE SEQUENCE [LARGE SCALE GENOMIC DNA]</scope>
    <source>
        <strain evidence="7 8">DSM 44772</strain>
    </source>
</reference>
<evidence type="ECO:0000313" key="8">
    <source>
        <dbReference type="Proteomes" id="UP000549343"/>
    </source>
</evidence>
<dbReference type="CDD" id="cd13890">
    <property type="entry name" value="CuRO_3_CueO_FtsP"/>
    <property type="match status" value="1"/>
</dbReference>